<feature type="region of interest" description="Disordered" evidence="1">
    <location>
        <begin position="1"/>
        <end position="22"/>
    </location>
</feature>
<dbReference type="PANTHER" id="PTHR36983">
    <property type="entry name" value="DNAJ HOMOLOG SUBFAMILY C MEMBER 13"/>
    <property type="match status" value="1"/>
</dbReference>
<evidence type="ECO:0000256" key="1">
    <source>
        <dbReference type="SAM" id="MobiDB-lite"/>
    </source>
</evidence>
<sequence>MNQMMQTSVTISSTQQAQNGSNNDNNQIISRFIAVKLRSWRTGYQRVICLYSDHFTTLDPENDFRETNTFHYSSIARQPIALHQETDCILIELVVNHNNKHVDKLKFKCEHRGLLLTELISLWTAFNQSNYTAISATSYNSSLNTSAHSVSSSGTNNSIYPTFTCYRQRRMGSKVPCRLRVFPHALVEYDGTSTEDIILQEYRYVHMDQVGFTVDEPSGIVIHTTGRGRLFFITGGIHAGSVAGPRARSDLASAMKRAADVIGVPFIVGQGVMLNSWLSIRSELGSNAGLAICSYSVTKPTKRQPAPMSTHSRLMVITEKFIVEKDAEAGSVVSIRPLSNVFAIVRVRHSETELRIEYKNGQSRTYFSTERDAFCCSLLDACISVSNVHVGITEEISDGYRLSPRGVDGSQTQNSTGKNGGLLESIFGSDSKEVWLLHRLHHVSQSYANALSAEHQKDVVNESIRAALELNANVPTNGLSGSVDKKTIANVLPSILSLLNHLLNTDVAQQQSETEKSCATLLQSIYRIVRCEIGFSTVLDVPGALETLGRLLQMKDSFATFWSVKVLHALVTCPYEPRNREQEFVNKQLLLSRTNICESLVSLLVGVGSASGGWTEGPLNAKRRPKTIVSDLILFAASELLESILCSGHDTTSPDQFEALISSLSKGYGALMEMLRSRCALVVENAALLLQIVVQHRPDTSALVRQSALSSATLLRHFHTGIFSPSESQRFLSRYLVSLWMAGSPGCDEKQLLARMLPSGFLPYLTMPPLSDMEVDIMDELERGGVEASDNYGRVVDSTNNTVLDQDSISATATNITRLRQRIHIANAKYNDGNANPKENFRTLFHVITKDHALPDLLWNQQTRRELRISLESELRSIDREIDLRGGGGRVAWNHQQYTVPYPSLRDEVRVGSIYMRLWLEAGDTFIKAWDTPERLFELLFRRLLCDIDRNTKVTNMCIRCLERLYIHHSNKIGVFEDVMILVRSMILTSSVETQHALLSLLATLLGVADDRENDGKVHIPGNAEQLLNIESVSQLCQFVAWGHTNSVQIGNLLYTASINGVGGLITDGTNVGAGGYEPAAPANGGSASPAARFDSLKKRRNIANDSSCPKVWFTAPAGAAPPPAKYVNGPFRVSELFELMQENKLHPHSLVSAAHVEDYNIDVDEDQTTAVKEASIDTGKWRMIEQVWQLRWQLCTDGTGVYKPSDVALVALRTLNRLVDLHKSVDDRGVPYHPIPIAKKLLCGLGGGALDNDAMLDQRDFLSVLSQAMLCNEARVVEAAASLIHTLMMHNHEACAKVYLTGLFFFAMGYTGSNFQTMAKLIHATHLKQNFRSGFAAAADENDLSLKDRSIIGNFLPEGVLFMLHNYGYERFTEVFVGDFDTPEVIWNFQMRKHLVEMIQQHLGDFPMRLRQNNTAKYEYCPMPGIAYKRLESEIFCHNYYLENLCDEVRFPDWPITEPVEVFRACLESWKRQMSRDQEEEEDLQDDARKTLGLHVGDGASELRKAYRSLARKYHPDKNPAGREMFEKIQVAYELLLPIVEAGGKIQGGEDGDSDDEGATDDGCAKGIGGGVQGMSAMKLLMKTQIIICRRHRDEIGIYKYPAYQMLLSCLSIPLSDETETGDCMLKPKRAEFVRTAVELTFQSCLVSPLNAEELIAEGGIPTMTNLLHLYVTSYGKNGEEAVIGKTHTAPRQLILEIITHIVRTIAGVTYFESGRKAIHNLPDPSMLCIDWRRCVDGKYWDDISPLVKKHALEGVANMARDEKLQGLLVGSGIIWPLIRCLLSYDPTLEDVSVDYDEQVNQMMTQAASNNHAKLAAKALGMLCGVMTEQKLKSPSNPPLYSLMQEILTVPIAKMLRNQRPVAMLKTLNMNIETPTRIWNIGMRKELTDLLDSMEKDRDENGYRSMTEEINAASGFSYSALSKEVNIGGVYLRVFNSTGGGKAAVKEIDNCSKFAVELLRFIAKCLEHSTNFKIYSIGCVDEQEEAAADDAESLASEVTTWYEISDKRFVMAVKSLHLLVQINNLIEDVLYRSINHAPAILLSLLELPEESEAFELSSDILLLLSPKQPFADAVAQQGELWRLLQVLERRGQESSSNAIDDSILDDSQLQALDEDGSTFVQDEATGMKEAALALATATRQKRGWSLLESLASSPSIAYALVKTSGWLELLGILVGYKHFTKLWSGRQGAAKSLARLLWDPKIGVTAAPLLHRFLPAALVLSLKEQGADALLRAFDSESETPELIWDGEMRGELRTALAQQLDNCLLARQDGRGGDAYSLPPGFQVQYSKLENELYIGGVYVRLFLKEPTFNLHNPSGFLEMVLQRWAVELQTLTSGDHKVVDSSSESKDNNNDDDATTSALATTKRQDTLQLVTSAAVYLCKVRSALCDKLSSWGYMSKCATYIHQALQLDLTGAPLIHSIRILHVAAGSRANVEAMAMLRGTSTHDIVDLIQRAVAGNNNEHQSAVTGSIKLHRDTGFMLECLKKVFIEALGDLDRVVPIMSSSSSSKQQQQSTGTAPLTNMDVPKQSQPSPPVMQMQQQRTGNMNQPTVVNGNMNSGVGNLGTSPVHHYGAPQPQPPSSGGTLGMGMMQQQQPQQQQSQQQQPTMFGNSTSTMSGTPTLSSTNTNTNTVGMGMGMNNMIQHHQQQQQPPVPPNANTGPNTNANTNTGGMATMNMHMHNNTNVGVNVPPPTTHYQQQQQQQQHPLLFNNNNTNSNNSSMPGPYQQQQQHPLSAAAAQQPNHYNMNNNSAPPMLQQQQQQQQQPMLRYSANNNRLMPLQLPTAAAAGVGVGGVPQPTAAAAYMNMQQQQHHQHQPPYRNPPLSSSYTAATTAVPNHNAPMMMNNNHSSMMNHPLQQPQQQQQQRSGTAANVHPLMSPFANAPSAAPTDAPVQQQQQQQQSMMHPLGGSPTIASIPPATHAHASALNMAGSNNPGNPNGNPAMMMMGQGMQHHPLGLAGAGMVPNSNPNVIPQLPQQSLLFGAGSAAGIGNPPPQQQQQLQQSASASHHLQSLLQPVTNLLPGQSQSQQSQHQHPPVDMSSLPPAPAPAAAANHNYNPTPITGNNMVDARSPIQPTTIAEQNAQQIHGAPDCAHGRTALLESALQYELPRFLVEHVLENAASLSRVLDPAAAKVHAVDLCKLLCRDPGYGLKFRLILDSLEGWRKYKDQDHSLFITGSEQKVDYFLTDGGAGAASKKMLTQG</sequence>
<feature type="compositionally biased region" description="Basic and acidic residues" evidence="1">
    <location>
        <begin position="2340"/>
        <end position="2352"/>
    </location>
</feature>
<feature type="compositionally biased region" description="Low complexity" evidence="1">
    <location>
        <begin position="2996"/>
        <end position="3009"/>
    </location>
</feature>
<feature type="compositionally biased region" description="Low complexity" evidence="1">
    <location>
        <begin position="2588"/>
        <end position="2608"/>
    </location>
</feature>
<dbReference type="PROSITE" id="PS50076">
    <property type="entry name" value="DNAJ_2"/>
    <property type="match status" value="1"/>
</dbReference>
<feature type="compositionally biased region" description="Low complexity" evidence="1">
    <location>
        <begin position="2848"/>
        <end position="2864"/>
    </location>
</feature>
<reference evidence="3" key="1">
    <citation type="submission" date="2021-01" db="EMBL/GenBank/DDBJ databases">
        <authorList>
            <person name="Corre E."/>
            <person name="Pelletier E."/>
            <person name="Niang G."/>
            <person name="Scheremetjew M."/>
            <person name="Finn R."/>
            <person name="Kale V."/>
            <person name="Holt S."/>
            <person name="Cochrane G."/>
            <person name="Meng A."/>
            <person name="Brown T."/>
            <person name="Cohen L."/>
        </authorList>
    </citation>
    <scope>NUCLEOTIDE SEQUENCE</scope>
    <source>
        <strain evidence="3">B650</strain>
    </source>
</reference>
<feature type="region of interest" description="Disordered" evidence="1">
    <location>
        <begin position="2644"/>
        <end position="2765"/>
    </location>
</feature>
<feature type="region of interest" description="Disordered" evidence="1">
    <location>
        <begin position="2340"/>
        <end position="2361"/>
    </location>
</feature>
<dbReference type="SUPFAM" id="SSF46565">
    <property type="entry name" value="Chaperone J-domain"/>
    <property type="match status" value="1"/>
</dbReference>
<dbReference type="Gene3D" id="1.10.287.110">
    <property type="entry name" value="DnaJ domain"/>
    <property type="match status" value="1"/>
</dbReference>
<dbReference type="GO" id="GO:0006898">
    <property type="term" value="P:receptor-mediated endocytosis"/>
    <property type="evidence" value="ECO:0007669"/>
    <property type="project" value="TreeGrafter"/>
</dbReference>
<feature type="compositionally biased region" description="Low complexity" evidence="1">
    <location>
        <begin position="2644"/>
        <end position="2688"/>
    </location>
</feature>
<dbReference type="EMBL" id="HBGY01017865">
    <property type="protein sequence ID" value="CAD9585197.1"/>
    <property type="molecule type" value="Transcribed_RNA"/>
</dbReference>
<dbReference type="Pfam" id="PF19432">
    <property type="entry name" value="RME-8_N"/>
    <property type="match status" value="2"/>
</dbReference>
<feature type="compositionally biased region" description="Polar residues" evidence="1">
    <location>
        <begin position="3054"/>
        <end position="3064"/>
    </location>
</feature>
<feature type="region of interest" description="Disordered" evidence="1">
    <location>
        <begin position="2848"/>
        <end position="2905"/>
    </location>
</feature>
<dbReference type="SMART" id="SM00271">
    <property type="entry name" value="DnaJ"/>
    <property type="match status" value="1"/>
</dbReference>
<accession>A0A7S2P8T3</accession>
<dbReference type="PANTHER" id="PTHR36983:SF2">
    <property type="entry name" value="DNAJ HOMOLOG SUBFAMILY C MEMBER 13"/>
    <property type="match status" value="1"/>
</dbReference>
<dbReference type="InterPro" id="IPR036869">
    <property type="entry name" value="J_dom_sf"/>
</dbReference>
<feature type="compositionally biased region" description="Polar residues" evidence="1">
    <location>
        <begin position="2609"/>
        <end position="2624"/>
    </location>
</feature>
<name>A0A7S2P8T3_9STRA</name>
<dbReference type="Gene3D" id="1.25.10.10">
    <property type="entry name" value="Leucine-rich Repeat Variant"/>
    <property type="match status" value="2"/>
</dbReference>
<feature type="region of interest" description="Disordered" evidence="1">
    <location>
        <begin position="1547"/>
        <end position="1566"/>
    </location>
</feature>
<dbReference type="InterPro" id="IPR001623">
    <property type="entry name" value="DnaJ_domain"/>
</dbReference>
<feature type="domain" description="J" evidence="2">
    <location>
        <begin position="1488"/>
        <end position="1542"/>
    </location>
</feature>
<feature type="compositionally biased region" description="Polar residues" evidence="1">
    <location>
        <begin position="2725"/>
        <end position="2751"/>
    </location>
</feature>
<dbReference type="InterPro" id="IPR011989">
    <property type="entry name" value="ARM-like"/>
</dbReference>
<feature type="compositionally biased region" description="Low complexity" evidence="1">
    <location>
        <begin position="2697"/>
        <end position="2720"/>
    </location>
</feature>
<feature type="compositionally biased region" description="Low complexity" evidence="1">
    <location>
        <begin position="3024"/>
        <end position="3034"/>
    </location>
</feature>
<protein>
    <recommendedName>
        <fullName evidence="2">J domain-containing protein</fullName>
    </recommendedName>
</protein>
<dbReference type="InterPro" id="IPR016024">
    <property type="entry name" value="ARM-type_fold"/>
</dbReference>
<dbReference type="CDD" id="cd06257">
    <property type="entry name" value="DnaJ"/>
    <property type="match status" value="1"/>
</dbReference>
<dbReference type="Pfam" id="PF00226">
    <property type="entry name" value="DnaJ"/>
    <property type="match status" value="1"/>
</dbReference>
<evidence type="ECO:0000313" key="3">
    <source>
        <dbReference type="EMBL" id="CAD9585197.1"/>
    </source>
</evidence>
<gene>
    <name evidence="3" type="ORF">LDAN0321_LOCUS11538</name>
</gene>
<feature type="region of interest" description="Disordered" evidence="1">
    <location>
        <begin position="3023"/>
        <end position="3064"/>
    </location>
</feature>
<dbReference type="SUPFAM" id="SSF48371">
    <property type="entry name" value="ARM repeat"/>
    <property type="match status" value="1"/>
</dbReference>
<dbReference type="InterPro" id="IPR045802">
    <property type="entry name" value="GRV2/DNAJC13_N"/>
</dbReference>
<feature type="region of interest" description="Disordered" evidence="1">
    <location>
        <begin position="2562"/>
        <end position="2630"/>
    </location>
</feature>
<dbReference type="GO" id="GO:0007032">
    <property type="term" value="P:endosome organization"/>
    <property type="evidence" value="ECO:0007669"/>
    <property type="project" value="InterPro"/>
</dbReference>
<dbReference type="GO" id="GO:2000641">
    <property type="term" value="P:regulation of early endosome to late endosome transport"/>
    <property type="evidence" value="ECO:0007669"/>
    <property type="project" value="InterPro"/>
</dbReference>
<feature type="region of interest" description="Disordered" evidence="1">
    <location>
        <begin position="2504"/>
        <end position="2537"/>
    </location>
</feature>
<evidence type="ECO:0000259" key="2">
    <source>
        <dbReference type="PROSITE" id="PS50076"/>
    </source>
</evidence>
<feature type="compositionally biased region" description="Low complexity" evidence="1">
    <location>
        <begin position="2526"/>
        <end position="2537"/>
    </location>
</feature>
<feature type="region of interest" description="Disordered" evidence="1">
    <location>
        <begin position="2983"/>
        <end position="3009"/>
    </location>
</feature>
<dbReference type="InterPro" id="IPR044978">
    <property type="entry name" value="GRV2/DNAJC13"/>
</dbReference>
<organism evidence="3">
    <name type="scientific">Leptocylindrus danicus</name>
    <dbReference type="NCBI Taxonomy" id="163516"/>
    <lineage>
        <taxon>Eukaryota</taxon>
        <taxon>Sar</taxon>
        <taxon>Stramenopiles</taxon>
        <taxon>Ochrophyta</taxon>
        <taxon>Bacillariophyta</taxon>
        <taxon>Coscinodiscophyceae</taxon>
        <taxon>Chaetocerotophycidae</taxon>
        <taxon>Leptocylindrales</taxon>
        <taxon>Leptocylindraceae</taxon>
        <taxon>Leptocylindrus</taxon>
    </lineage>
</organism>
<feature type="compositionally biased region" description="Acidic residues" evidence="1">
    <location>
        <begin position="1551"/>
        <end position="1561"/>
    </location>
</feature>
<dbReference type="GO" id="GO:0010008">
    <property type="term" value="C:endosome membrane"/>
    <property type="evidence" value="ECO:0007669"/>
    <property type="project" value="TreeGrafter"/>
</dbReference>
<feature type="compositionally biased region" description="Low complexity" evidence="1">
    <location>
        <begin position="2504"/>
        <end position="2515"/>
    </location>
</feature>
<proteinExistence type="predicted"/>